<organism evidence="1 2">
    <name type="scientific">Fusarium kuroshium</name>
    <dbReference type="NCBI Taxonomy" id="2010991"/>
    <lineage>
        <taxon>Eukaryota</taxon>
        <taxon>Fungi</taxon>
        <taxon>Dikarya</taxon>
        <taxon>Ascomycota</taxon>
        <taxon>Pezizomycotina</taxon>
        <taxon>Sordariomycetes</taxon>
        <taxon>Hypocreomycetidae</taxon>
        <taxon>Hypocreales</taxon>
        <taxon>Nectriaceae</taxon>
        <taxon>Fusarium</taxon>
        <taxon>Fusarium solani species complex</taxon>
    </lineage>
</organism>
<sequence>MEQLAPEILSSIALYLWEDSDESLAPFATLSRQWQPYIEAQTFRRLFLNPARLSEAINQSYLTPTRLSYLRYLRCEFIFPAHETGPPNPDDPDDQTVFVKIVTQLFTLLSKTPPCKDPLVYLCLKIPVPGVFGSSEQYASDYGDPVDYPFVAQGQVRTSYLDFPSGYEEELPELPMVYKISTSLISRSVVFSPRSICLMASKMPRLRKVNWELSDAEKLDTALRIHQRNGKSLKFSTTGPLWLTLLLTGLASTLQRLPLSLEMFHLTYVRELPSNHSFQPPSIIPPDSQQDPLSEALCKFTQRVGLKDFTFSGSVDHTIFWPSSESSDEEPYWPSLKSIDVYPHEVLPSGEWLTMQRPGSRLPPSIMIHLAADIPGEGLERRFRDHPVYSLMDPFFRSMGKCAARMPKVEYCAISFSDAWLSNLQFCTEFPEIPCLLLAGKPEPEVSEETLDIWRETVKVHNKDFHLGFNVDDPFSLKYFSRK</sequence>
<proteinExistence type="predicted"/>
<name>A0A3M2SC32_9HYPO</name>
<reference evidence="1 2" key="1">
    <citation type="submission" date="2017-06" db="EMBL/GenBank/DDBJ databases">
        <title>Comparative genomic analysis of Ambrosia Fusariam Clade fungi.</title>
        <authorList>
            <person name="Stajich J.E."/>
            <person name="Carrillo J."/>
            <person name="Kijimoto T."/>
            <person name="Eskalen A."/>
            <person name="O'Donnell K."/>
            <person name="Kasson M."/>
        </authorList>
    </citation>
    <scope>NUCLEOTIDE SEQUENCE [LARGE SCALE GENOMIC DNA]</scope>
    <source>
        <strain evidence="1">UCR3666</strain>
    </source>
</reference>
<dbReference type="AlphaFoldDB" id="A0A3M2SC32"/>
<protein>
    <recommendedName>
        <fullName evidence="3">F-box domain-containing protein</fullName>
    </recommendedName>
</protein>
<comment type="caution">
    <text evidence="1">The sequence shown here is derived from an EMBL/GenBank/DDBJ whole genome shotgun (WGS) entry which is preliminary data.</text>
</comment>
<evidence type="ECO:0000313" key="1">
    <source>
        <dbReference type="EMBL" id="RMJ15134.1"/>
    </source>
</evidence>
<accession>A0A3M2SC32</accession>
<gene>
    <name evidence="1" type="ORF">CDV36_005189</name>
</gene>
<dbReference type="OrthoDB" id="5985073at2759"/>
<evidence type="ECO:0008006" key="3">
    <source>
        <dbReference type="Google" id="ProtNLM"/>
    </source>
</evidence>
<keyword evidence="2" id="KW-1185">Reference proteome</keyword>
<evidence type="ECO:0000313" key="2">
    <source>
        <dbReference type="Proteomes" id="UP000277212"/>
    </source>
</evidence>
<dbReference type="Proteomes" id="UP000277212">
    <property type="component" value="Unassembled WGS sequence"/>
</dbReference>
<dbReference type="EMBL" id="NKUJ01000070">
    <property type="protein sequence ID" value="RMJ15134.1"/>
    <property type="molecule type" value="Genomic_DNA"/>
</dbReference>
<dbReference type="STRING" id="2010991.A0A3M2SC32"/>